<gene>
    <name evidence="2" type="ORF">E6K71_10175</name>
</gene>
<organism evidence="2 3">
    <name type="scientific">Eiseniibacteriota bacterium</name>
    <dbReference type="NCBI Taxonomy" id="2212470"/>
    <lineage>
        <taxon>Bacteria</taxon>
        <taxon>Candidatus Eiseniibacteriota</taxon>
    </lineage>
</organism>
<feature type="transmembrane region" description="Helical" evidence="1">
    <location>
        <begin position="250"/>
        <end position="270"/>
    </location>
</feature>
<keyword evidence="1" id="KW-0812">Transmembrane</keyword>
<proteinExistence type="predicted"/>
<evidence type="ECO:0000256" key="1">
    <source>
        <dbReference type="SAM" id="Phobius"/>
    </source>
</evidence>
<evidence type="ECO:0000313" key="3">
    <source>
        <dbReference type="Proteomes" id="UP000316292"/>
    </source>
</evidence>
<keyword evidence="1" id="KW-0472">Membrane</keyword>
<dbReference type="Pfam" id="PF09948">
    <property type="entry name" value="PpoB2"/>
    <property type="match status" value="1"/>
</dbReference>
<protein>
    <submittedName>
        <fullName evidence="2">DUF2182 domain-containing protein</fullName>
    </submittedName>
</protein>
<dbReference type="EMBL" id="VBOR01000114">
    <property type="protein sequence ID" value="TMQ47357.1"/>
    <property type="molecule type" value="Genomic_DNA"/>
</dbReference>
<feature type="transmembrane region" description="Helical" evidence="1">
    <location>
        <begin position="214"/>
        <end position="238"/>
    </location>
</feature>
<feature type="transmembrane region" description="Helical" evidence="1">
    <location>
        <begin position="111"/>
        <end position="143"/>
    </location>
</feature>
<feature type="transmembrane region" description="Helical" evidence="1">
    <location>
        <begin position="149"/>
        <end position="168"/>
    </location>
</feature>
<dbReference type="InterPro" id="IPR018688">
    <property type="entry name" value="PpoB2-like"/>
</dbReference>
<keyword evidence="1" id="KW-1133">Transmembrane helix</keyword>
<feature type="transmembrane region" description="Helical" evidence="1">
    <location>
        <begin position="59"/>
        <end position="83"/>
    </location>
</feature>
<dbReference type="Proteomes" id="UP000316292">
    <property type="component" value="Unassembled WGS sequence"/>
</dbReference>
<dbReference type="AlphaFoldDB" id="A0A538S7K3"/>
<comment type="caution">
    <text evidence="2">The sequence shown here is derived from an EMBL/GenBank/DDBJ whole genome shotgun (WGS) entry which is preliminary data.</text>
</comment>
<reference evidence="2 3" key="1">
    <citation type="journal article" date="2019" name="Nat. Microbiol.">
        <title>Mediterranean grassland soil C-N compound turnover is dependent on rainfall and depth, and is mediated by genomically divergent microorganisms.</title>
        <authorList>
            <person name="Diamond S."/>
            <person name="Andeer P.F."/>
            <person name="Li Z."/>
            <person name="Crits-Christoph A."/>
            <person name="Burstein D."/>
            <person name="Anantharaman K."/>
            <person name="Lane K.R."/>
            <person name="Thomas B.C."/>
            <person name="Pan C."/>
            <person name="Northen T.R."/>
            <person name="Banfield J.F."/>
        </authorList>
    </citation>
    <scope>NUCLEOTIDE SEQUENCE [LARGE SCALE GENOMIC DNA]</scope>
    <source>
        <strain evidence="2">WS_1</strain>
    </source>
</reference>
<evidence type="ECO:0000313" key="2">
    <source>
        <dbReference type="EMBL" id="TMQ47357.1"/>
    </source>
</evidence>
<name>A0A538S7K3_UNCEI</name>
<sequence length="273" mass="28685">MTSERASQYAFLGVSALLFAASAAVTIVWCASMSTMGGMPMPGGWTMPMAWMRMPGQTWPGAAASFLGMWVVMMVAMMLPSLVPMLRRYRQAFAGTGEIRLGPRPVGERRLGWLTAIVGVGYFLVWAAFGMAAFPLGIALAAIEMRQPALARAVPIAVGVVVLLAGALQFTAWKARHLACYREAPGHGLTLPADVGTAWRQGVRLGLQCVRCCFGLMAILLVIGVMDMRAMAFVAAAITVERIAPAGDGVARAIGALVVGAGLFLIGRAAGLG</sequence>
<accession>A0A538S7K3</accession>